<dbReference type="InterPro" id="IPR013538">
    <property type="entry name" value="ASHA1/2-like_C"/>
</dbReference>
<dbReference type="InterPro" id="IPR023393">
    <property type="entry name" value="START-like_dom_sf"/>
</dbReference>
<dbReference type="SUPFAM" id="SSF55961">
    <property type="entry name" value="Bet v1-like"/>
    <property type="match status" value="1"/>
</dbReference>
<accession>A0A098LEU8</accession>
<dbReference type="AlphaFoldDB" id="A0A098LEU8"/>
<dbReference type="OrthoDB" id="287565at2"/>
<evidence type="ECO:0000313" key="3">
    <source>
        <dbReference type="EMBL" id="GAL85455.1"/>
    </source>
</evidence>
<proteinExistence type="inferred from homology"/>
<protein>
    <recommendedName>
        <fullName evidence="2">Activator of Hsp90 ATPase homologue 1/2-like C-terminal domain-containing protein</fullName>
    </recommendedName>
</protein>
<dbReference type="CDD" id="cd07814">
    <property type="entry name" value="SRPBCC_CalC_Aha1-like"/>
    <property type="match status" value="1"/>
</dbReference>
<dbReference type="eggNOG" id="COG3832">
    <property type="taxonomic scope" value="Bacteria"/>
</dbReference>
<dbReference type="STRING" id="153721.MYP_2684"/>
<dbReference type="RefSeq" id="WP_045464170.1">
    <property type="nucleotide sequence ID" value="NZ_BBLT01000005.1"/>
</dbReference>
<dbReference type="Proteomes" id="UP000030185">
    <property type="component" value="Unassembled WGS sequence"/>
</dbReference>
<sequence length="149" mass="17244">MKDQSYTTAILVNKPLHKAFEAVNNVRGWWTENTEGNFHQLNDEFEVRFGDVHYSKQKITEVIPDTKVVWLVTDSKLNFVKDQKEWTNTKIIFELSESNGQTLVRFTHDGLVPDYECHEACTGAWSSYIHDSLKELIETDKGKPEPKVV</sequence>
<reference evidence="3 4" key="1">
    <citation type="submission" date="2014-09" db="EMBL/GenBank/DDBJ databases">
        <title>Sporocytophaga myxococcoides PG-01 genome sequencing.</title>
        <authorList>
            <person name="Liu L."/>
            <person name="Gao P.J."/>
            <person name="Chen G.J."/>
            <person name="Wang L.S."/>
        </authorList>
    </citation>
    <scope>NUCLEOTIDE SEQUENCE [LARGE SCALE GENOMIC DNA]</scope>
    <source>
        <strain evidence="3 4">PG-01</strain>
    </source>
</reference>
<feature type="domain" description="Activator of Hsp90 ATPase homologue 1/2-like C-terminal" evidence="2">
    <location>
        <begin position="26"/>
        <end position="138"/>
    </location>
</feature>
<evidence type="ECO:0000313" key="4">
    <source>
        <dbReference type="Proteomes" id="UP000030185"/>
    </source>
</evidence>
<comment type="similarity">
    <text evidence="1">Belongs to the AHA1 family.</text>
</comment>
<dbReference type="EMBL" id="BBLT01000005">
    <property type="protein sequence ID" value="GAL85455.1"/>
    <property type="molecule type" value="Genomic_DNA"/>
</dbReference>
<evidence type="ECO:0000256" key="1">
    <source>
        <dbReference type="ARBA" id="ARBA00006817"/>
    </source>
</evidence>
<keyword evidence="4" id="KW-1185">Reference proteome</keyword>
<dbReference type="Pfam" id="PF08327">
    <property type="entry name" value="AHSA1"/>
    <property type="match status" value="1"/>
</dbReference>
<organism evidence="3 4">
    <name type="scientific">Sporocytophaga myxococcoides</name>
    <dbReference type="NCBI Taxonomy" id="153721"/>
    <lineage>
        <taxon>Bacteria</taxon>
        <taxon>Pseudomonadati</taxon>
        <taxon>Bacteroidota</taxon>
        <taxon>Cytophagia</taxon>
        <taxon>Cytophagales</taxon>
        <taxon>Cytophagaceae</taxon>
        <taxon>Sporocytophaga</taxon>
    </lineage>
</organism>
<gene>
    <name evidence="3" type="ORF">MYP_2684</name>
</gene>
<name>A0A098LEU8_9BACT</name>
<dbReference type="Gene3D" id="3.30.530.20">
    <property type="match status" value="1"/>
</dbReference>
<comment type="caution">
    <text evidence="3">The sequence shown here is derived from an EMBL/GenBank/DDBJ whole genome shotgun (WGS) entry which is preliminary data.</text>
</comment>
<evidence type="ECO:0000259" key="2">
    <source>
        <dbReference type="Pfam" id="PF08327"/>
    </source>
</evidence>